<dbReference type="Proteomes" id="UP000013525">
    <property type="component" value="Unassembled WGS sequence"/>
</dbReference>
<dbReference type="RefSeq" id="WP_010840435.1">
    <property type="nucleotide sequence ID" value="NZ_APMY01000133.1"/>
</dbReference>
<dbReference type="EMBL" id="APMY01000133">
    <property type="protein sequence ID" value="EOM74279.1"/>
    <property type="molecule type" value="Genomic_DNA"/>
</dbReference>
<evidence type="ECO:0008006" key="8">
    <source>
        <dbReference type="Google" id="ProtNLM"/>
    </source>
</evidence>
<protein>
    <recommendedName>
        <fullName evidence="8">Cutinase</fullName>
    </recommendedName>
</protein>
<evidence type="ECO:0000256" key="4">
    <source>
        <dbReference type="ARBA" id="ARBA00023157"/>
    </source>
</evidence>
<comment type="similarity">
    <text evidence="1">Belongs to the cutinase family.</text>
</comment>
<dbReference type="PANTHER" id="PTHR33630">
    <property type="entry name" value="CUTINASE RV1984C-RELATED-RELATED"/>
    <property type="match status" value="1"/>
</dbReference>
<dbReference type="SUPFAM" id="SSF53474">
    <property type="entry name" value="alpha/beta-Hydrolases"/>
    <property type="match status" value="1"/>
</dbReference>
<keyword evidence="5" id="KW-0732">Signal</keyword>
<comment type="caution">
    <text evidence="6">The sequence shown here is derived from an EMBL/GenBank/DDBJ whole genome shotgun (WGS) entry which is preliminary data.</text>
</comment>
<keyword evidence="2" id="KW-0719">Serine esterase</keyword>
<sequence length="300" mass="31031">MRRLVALVVGIMAAAVLPAVAAAPAAADPGPCPSLYVVAVPGTWETADRPDGRQPGPGMLSAVTRGLPSSVRTDYVTYAATAFPWEGEIYGRSKAQAISAARGMIGDMARTCADTDIALLGYSQGADAAGDLAAEIGSGAGVIPADRLVAVGLLSDPRRSETDNLVGPRVPGSGAAGARPGGFGWATPSVVSICATGDLYCSTEKDDFVTRLSGFLALSSGGPVTGTFTDEALALWHDLWAAGGLPVLAAQFDKQANNARVDQLTTFYSSQVHHDYSRYVVDGQGTTALQWMKSWLRAKA</sequence>
<dbReference type="PANTHER" id="PTHR33630:SF9">
    <property type="entry name" value="CUTINASE 4"/>
    <property type="match status" value="1"/>
</dbReference>
<reference evidence="6 7" key="1">
    <citation type="journal article" date="2013" name="Genome Announc.">
        <title>Draft Genome Sequence of Rhodococcus rhodnii Strain LMG5362, a Symbiont of Rhodnius prolixus (Hemiptera, Reduviidae, Triatominae), the Principle Vector of Trypanosoma cruzi.</title>
        <authorList>
            <person name="Pachebat J.A."/>
            <person name="van Keulen G."/>
            <person name="Whitten M.M."/>
            <person name="Girdwood S."/>
            <person name="Del Sol R."/>
            <person name="Dyson P.J."/>
            <person name="Facey P.D."/>
        </authorList>
    </citation>
    <scope>NUCLEOTIDE SEQUENCE [LARGE SCALE GENOMIC DNA]</scope>
    <source>
        <strain evidence="6 7">LMG 5362</strain>
    </source>
</reference>
<gene>
    <name evidence="6" type="ORF">Rrhod_4423</name>
</gene>
<dbReference type="Pfam" id="PF01083">
    <property type="entry name" value="Cutinase"/>
    <property type="match status" value="1"/>
</dbReference>
<name>R7WJW4_9NOCA</name>
<dbReference type="Gene3D" id="3.40.50.1820">
    <property type="entry name" value="alpha/beta hydrolase"/>
    <property type="match status" value="1"/>
</dbReference>
<dbReference type="InterPro" id="IPR000675">
    <property type="entry name" value="Cutinase/axe"/>
</dbReference>
<dbReference type="AlphaFoldDB" id="R7WJW4"/>
<keyword evidence="7" id="KW-1185">Reference proteome</keyword>
<organism evidence="6 7">
    <name type="scientific">Rhodococcus rhodnii LMG 5362</name>
    <dbReference type="NCBI Taxonomy" id="1273125"/>
    <lineage>
        <taxon>Bacteria</taxon>
        <taxon>Bacillati</taxon>
        <taxon>Actinomycetota</taxon>
        <taxon>Actinomycetes</taxon>
        <taxon>Mycobacteriales</taxon>
        <taxon>Nocardiaceae</taxon>
        <taxon>Rhodococcus</taxon>
    </lineage>
</organism>
<dbReference type="SMART" id="SM01110">
    <property type="entry name" value="Cutinase"/>
    <property type="match status" value="1"/>
</dbReference>
<evidence type="ECO:0000256" key="1">
    <source>
        <dbReference type="ARBA" id="ARBA00007534"/>
    </source>
</evidence>
<feature type="chain" id="PRO_5038352970" description="Cutinase" evidence="5">
    <location>
        <begin position="22"/>
        <end position="300"/>
    </location>
</feature>
<evidence type="ECO:0000256" key="5">
    <source>
        <dbReference type="SAM" id="SignalP"/>
    </source>
</evidence>
<evidence type="ECO:0000313" key="6">
    <source>
        <dbReference type="EMBL" id="EOM74279.1"/>
    </source>
</evidence>
<dbReference type="PATRIC" id="fig|1273125.3.peg.4197"/>
<dbReference type="GO" id="GO:0052689">
    <property type="term" value="F:carboxylic ester hydrolase activity"/>
    <property type="evidence" value="ECO:0007669"/>
    <property type="project" value="UniProtKB-KW"/>
</dbReference>
<accession>R7WJW4</accession>
<proteinExistence type="inferred from homology"/>
<evidence type="ECO:0000313" key="7">
    <source>
        <dbReference type="Proteomes" id="UP000013525"/>
    </source>
</evidence>
<evidence type="ECO:0000256" key="2">
    <source>
        <dbReference type="ARBA" id="ARBA00022487"/>
    </source>
</evidence>
<evidence type="ECO:0000256" key="3">
    <source>
        <dbReference type="ARBA" id="ARBA00022801"/>
    </source>
</evidence>
<dbReference type="InterPro" id="IPR029058">
    <property type="entry name" value="AB_hydrolase_fold"/>
</dbReference>
<keyword evidence="3" id="KW-0378">Hydrolase</keyword>
<dbReference type="eggNOG" id="ENOG5033PQG">
    <property type="taxonomic scope" value="Bacteria"/>
</dbReference>
<keyword evidence="4" id="KW-1015">Disulfide bond</keyword>
<feature type="signal peptide" evidence="5">
    <location>
        <begin position="1"/>
        <end position="21"/>
    </location>
</feature>